<reference evidence="3" key="1">
    <citation type="journal article" date="2019" name="Int. J. Syst. Evol. Microbiol.">
        <title>The Global Catalogue of Microorganisms (GCM) 10K type strain sequencing project: providing services to taxonomists for standard genome sequencing and annotation.</title>
        <authorList>
            <consortium name="The Broad Institute Genomics Platform"/>
            <consortium name="The Broad Institute Genome Sequencing Center for Infectious Disease"/>
            <person name="Wu L."/>
            <person name="Ma J."/>
        </authorList>
    </citation>
    <scope>NUCLEOTIDE SEQUENCE [LARGE SCALE GENOMIC DNA]</scope>
    <source>
        <strain evidence="3">JCM 18019</strain>
    </source>
</reference>
<proteinExistence type="predicted"/>
<dbReference type="InterPro" id="IPR041662">
    <property type="entry name" value="SusD-like_2"/>
</dbReference>
<sequence>MKKIFLILSILSLTVITNSCESDITSLNEDPKHPTVVPSGLLVASAEQELISQLLTPNVNNNISRFFTQQWAQTTYIDESNYDMVTRPIPRNHYNRMMASSSAIIHSPGVLSALRDAKQFLQNEGLDAVKKNNNEAIIELISVYTWANLVDTYGDVPYFGALKAVAGANNASEIPYDDAKTIYLDLVKRIDAANAMININQSGYTDDIFYKGNMAKWKKMANSLKFRLAVTLADVEPALAKTYAEAAYNAGLFDNKDDSWGLTAFPSGLFANPVYQEAIQSGRNDFIPSDVLVDYMNTTTDPRRDRWFTKNGGVYKGGVYGSNNSFGGYSHMTSPKIDVNGNAEAGSDGAYMLITENAQGFLLDYTEISFLRAEAAARGFSVGGTATTLYAAAITASMTEYGISSTNANAFIAANPFNASNWKQSIGFQAWVAMFNKGFQAWNFARRLDYPVFVNPADSAVDGVPVRMKYSDQEYLLNKNNVTAAAQKIGGDQVTTKVFWDVF</sequence>
<feature type="signal peptide" evidence="1">
    <location>
        <begin position="1"/>
        <end position="21"/>
    </location>
</feature>
<evidence type="ECO:0000256" key="1">
    <source>
        <dbReference type="SAM" id="SignalP"/>
    </source>
</evidence>
<organism evidence="2 3">
    <name type="scientific">Chryseobacterium ginsengisoli</name>
    <dbReference type="NCBI Taxonomy" id="363853"/>
    <lineage>
        <taxon>Bacteria</taxon>
        <taxon>Pseudomonadati</taxon>
        <taxon>Bacteroidota</taxon>
        <taxon>Flavobacteriia</taxon>
        <taxon>Flavobacteriales</taxon>
        <taxon>Weeksellaceae</taxon>
        <taxon>Chryseobacterium group</taxon>
        <taxon>Chryseobacterium</taxon>
    </lineage>
</organism>
<feature type="chain" id="PRO_5045235552" evidence="1">
    <location>
        <begin position="22"/>
        <end position="503"/>
    </location>
</feature>
<dbReference type="InterPro" id="IPR011990">
    <property type="entry name" value="TPR-like_helical_dom_sf"/>
</dbReference>
<keyword evidence="1" id="KW-0732">Signal</keyword>
<keyword evidence="3" id="KW-1185">Reference proteome</keyword>
<evidence type="ECO:0000313" key="2">
    <source>
        <dbReference type="EMBL" id="GAA5097143.1"/>
    </source>
</evidence>
<dbReference type="RefSeq" id="WP_345206257.1">
    <property type="nucleotide sequence ID" value="NZ_BAABHX010000005.1"/>
</dbReference>
<protein>
    <submittedName>
        <fullName evidence="2">SusD/RagB family nutrient-binding outer membrane lipoprotein</fullName>
    </submittedName>
</protein>
<keyword evidence="2" id="KW-0449">Lipoprotein</keyword>
<comment type="caution">
    <text evidence="2">The sequence shown here is derived from an EMBL/GenBank/DDBJ whole genome shotgun (WGS) entry which is preliminary data.</text>
</comment>
<dbReference type="Gene3D" id="1.25.40.390">
    <property type="match status" value="1"/>
</dbReference>
<dbReference type="Proteomes" id="UP001500353">
    <property type="component" value="Unassembled WGS sequence"/>
</dbReference>
<accession>A0ABP9MKC1</accession>
<gene>
    <name evidence="2" type="ORF">GCM10023210_31830</name>
</gene>
<evidence type="ECO:0000313" key="3">
    <source>
        <dbReference type="Proteomes" id="UP001500353"/>
    </source>
</evidence>
<dbReference type="EMBL" id="BAABHX010000005">
    <property type="protein sequence ID" value="GAA5097143.1"/>
    <property type="molecule type" value="Genomic_DNA"/>
</dbReference>
<name>A0ABP9MKC1_9FLAO</name>
<dbReference type="Pfam" id="PF12771">
    <property type="entry name" value="SusD-like_2"/>
    <property type="match status" value="1"/>
</dbReference>
<dbReference type="SUPFAM" id="SSF48452">
    <property type="entry name" value="TPR-like"/>
    <property type="match status" value="1"/>
</dbReference>